<accession>A0A1G9YX68</accession>
<dbReference type="PROSITE" id="PS51819">
    <property type="entry name" value="VOC"/>
    <property type="match status" value="1"/>
</dbReference>
<evidence type="ECO:0000313" key="3">
    <source>
        <dbReference type="EMBL" id="SDN13275.1"/>
    </source>
</evidence>
<evidence type="ECO:0000313" key="4">
    <source>
        <dbReference type="Proteomes" id="UP000199370"/>
    </source>
</evidence>
<dbReference type="InterPro" id="IPR037523">
    <property type="entry name" value="VOC_core"/>
</dbReference>
<dbReference type="RefSeq" id="WP_089734818.1">
    <property type="nucleotide sequence ID" value="NZ_FNIA01000016.1"/>
</dbReference>
<dbReference type="GO" id="GO:0046491">
    <property type="term" value="P:L-methylmalonyl-CoA metabolic process"/>
    <property type="evidence" value="ECO:0007669"/>
    <property type="project" value="TreeGrafter"/>
</dbReference>
<dbReference type="InterPro" id="IPR029068">
    <property type="entry name" value="Glyas_Bleomycin-R_OHBP_Dase"/>
</dbReference>
<dbReference type="AlphaFoldDB" id="A0A1G9YX68"/>
<dbReference type="InterPro" id="IPR004360">
    <property type="entry name" value="Glyas_Fos-R_dOase_dom"/>
</dbReference>
<gene>
    <name evidence="3" type="ORF">SAMN05192554_11668</name>
</gene>
<dbReference type="CDD" id="cd06587">
    <property type="entry name" value="VOC"/>
    <property type="match status" value="1"/>
</dbReference>
<dbReference type="EMBL" id="FNIA01000016">
    <property type="protein sequence ID" value="SDN13275.1"/>
    <property type="molecule type" value="Genomic_DNA"/>
</dbReference>
<dbReference type="GO" id="GO:0004493">
    <property type="term" value="F:methylmalonyl-CoA epimerase activity"/>
    <property type="evidence" value="ECO:0007669"/>
    <property type="project" value="TreeGrafter"/>
</dbReference>
<dbReference type="InterPro" id="IPR051785">
    <property type="entry name" value="MMCE/EMCE_epimerase"/>
</dbReference>
<keyword evidence="4" id="KW-1185">Reference proteome</keyword>
<sequence length="118" mass="12779">MTMDHAAIRVSNLDESLAFYTDVFGYEPLERFEESDLVSDTFVGIDDDAAIQLVEADGPVEPTDGGHLGLSVDDVDAAVAGLADERIHRGPETLDELGIRIAFVEDPDGHVLELLEPL</sequence>
<dbReference type="PANTHER" id="PTHR43048">
    <property type="entry name" value="METHYLMALONYL-COA EPIMERASE"/>
    <property type="match status" value="1"/>
</dbReference>
<dbReference type="Pfam" id="PF00903">
    <property type="entry name" value="Glyoxalase"/>
    <property type="match status" value="1"/>
</dbReference>
<dbReference type="OrthoDB" id="358887at2157"/>
<protein>
    <submittedName>
        <fullName evidence="3">Lactoylglutathione lyase</fullName>
    </submittedName>
</protein>
<dbReference type="STRING" id="996166.SAMN05192554_11668"/>
<proteinExistence type="predicted"/>
<organism evidence="3 4">
    <name type="scientific">Haloarchaeobius iranensis</name>
    <dbReference type="NCBI Taxonomy" id="996166"/>
    <lineage>
        <taxon>Archaea</taxon>
        <taxon>Methanobacteriati</taxon>
        <taxon>Methanobacteriota</taxon>
        <taxon>Stenosarchaea group</taxon>
        <taxon>Halobacteria</taxon>
        <taxon>Halobacteriales</taxon>
        <taxon>Halorubellaceae</taxon>
        <taxon>Haloarchaeobius</taxon>
    </lineage>
</organism>
<dbReference type="Proteomes" id="UP000199370">
    <property type="component" value="Unassembled WGS sequence"/>
</dbReference>
<dbReference type="PANTHER" id="PTHR43048:SF3">
    <property type="entry name" value="METHYLMALONYL-COA EPIMERASE, MITOCHONDRIAL"/>
    <property type="match status" value="1"/>
</dbReference>
<feature type="domain" description="VOC" evidence="2">
    <location>
        <begin position="2"/>
        <end position="117"/>
    </location>
</feature>
<dbReference type="SUPFAM" id="SSF54593">
    <property type="entry name" value="Glyoxalase/Bleomycin resistance protein/Dihydroxybiphenyl dioxygenase"/>
    <property type="match status" value="1"/>
</dbReference>
<dbReference type="GO" id="GO:0016829">
    <property type="term" value="F:lyase activity"/>
    <property type="evidence" value="ECO:0007669"/>
    <property type="project" value="UniProtKB-KW"/>
</dbReference>
<keyword evidence="1" id="KW-0479">Metal-binding</keyword>
<dbReference type="Gene3D" id="3.10.180.10">
    <property type="entry name" value="2,3-Dihydroxybiphenyl 1,2-Dioxygenase, domain 1"/>
    <property type="match status" value="1"/>
</dbReference>
<evidence type="ECO:0000259" key="2">
    <source>
        <dbReference type="PROSITE" id="PS51819"/>
    </source>
</evidence>
<evidence type="ECO:0000256" key="1">
    <source>
        <dbReference type="ARBA" id="ARBA00022723"/>
    </source>
</evidence>
<keyword evidence="3" id="KW-0456">Lyase</keyword>
<reference evidence="3 4" key="1">
    <citation type="submission" date="2016-10" db="EMBL/GenBank/DDBJ databases">
        <authorList>
            <person name="de Groot N.N."/>
        </authorList>
    </citation>
    <scope>NUCLEOTIDE SEQUENCE [LARGE SCALE GENOMIC DNA]</scope>
    <source>
        <strain evidence="4">EB21,IBRC-M 10013,KCTC 4048</strain>
    </source>
</reference>
<name>A0A1G9YX68_9EURY</name>
<dbReference type="GO" id="GO:0046872">
    <property type="term" value="F:metal ion binding"/>
    <property type="evidence" value="ECO:0007669"/>
    <property type="project" value="UniProtKB-KW"/>
</dbReference>